<proteinExistence type="predicted"/>
<protein>
    <submittedName>
        <fullName evidence="1">Uncharacterized protein</fullName>
    </submittedName>
</protein>
<name>A0A2P7S2K6_9HYPH</name>
<sequence>MQSAICVIEGKPSPHKTNRKLRDQASTAFYIDAATKAPSVYAELHAQLCDMSASSTYQLTRLRPIKKKSGQQIEYLKDAYQHYYTEGQQSRADEIWELRDRFKKLEVSVAALIGWMESGTKAERGAPPQIYL</sequence>
<organism evidence="1 2">
    <name type="scientific">Pseudaminobacter soli</name>
    <name type="common">ex Li et al. 2025</name>
    <dbReference type="NCBI Taxonomy" id="1295366"/>
    <lineage>
        <taxon>Bacteria</taxon>
        <taxon>Pseudomonadati</taxon>
        <taxon>Pseudomonadota</taxon>
        <taxon>Alphaproteobacteria</taxon>
        <taxon>Hyphomicrobiales</taxon>
        <taxon>Phyllobacteriaceae</taxon>
        <taxon>Pseudaminobacter</taxon>
    </lineage>
</organism>
<comment type="caution">
    <text evidence="1">The sequence shown here is derived from an EMBL/GenBank/DDBJ whole genome shotgun (WGS) entry which is preliminary data.</text>
</comment>
<gene>
    <name evidence="1" type="ORF">C7I85_24230</name>
</gene>
<dbReference type="AlphaFoldDB" id="A0A2P7S2K6"/>
<accession>A0A2P7S2K6</accession>
<keyword evidence="2" id="KW-1185">Reference proteome</keyword>
<evidence type="ECO:0000313" key="2">
    <source>
        <dbReference type="Proteomes" id="UP000240653"/>
    </source>
</evidence>
<reference evidence="1 2" key="1">
    <citation type="submission" date="2018-03" db="EMBL/GenBank/DDBJ databases">
        <title>The draft genome of Mesorhizobium soli JCM 19897.</title>
        <authorList>
            <person name="Li L."/>
            <person name="Liu L."/>
            <person name="Liang L."/>
            <person name="Wang T."/>
            <person name="Zhang X."/>
        </authorList>
    </citation>
    <scope>NUCLEOTIDE SEQUENCE [LARGE SCALE GENOMIC DNA]</scope>
    <source>
        <strain evidence="1 2">JCM 19897</strain>
    </source>
</reference>
<evidence type="ECO:0000313" key="1">
    <source>
        <dbReference type="EMBL" id="PSJ56666.1"/>
    </source>
</evidence>
<dbReference type="EMBL" id="PXYL01000017">
    <property type="protein sequence ID" value="PSJ56666.1"/>
    <property type="molecule type" value="Genomic_DNA"/>
</dbReference>
<dbReference type="Proteomes" id="UP000240653">
    <property type="component" value="Unassembled WGS sequence"/>
</dbReference>